<evidence type="ECO:0000313" key="9">
    <source>
        <dbReference type="Proteomes" id="UP000318055"/>
    </source>
</evidence>
<evidence type="ECO:0000259" key="6">
    <source>
        <dbReference type="Pfam" id="PF04932"/>
    </source>
</evidence>
<name>A0A518REU7_9SPHN</name>
<keyword evidence="9" id="KW-1185">Reference proteome</keyword>
<feature type="transmembrane region" description="Helical" evidence="5">
    <location>
        <begin position="42"/>
        <end position="64"/>
    </location>
</feature>
<feature type="transmembrane region" description="Helical" evidence="5">
    <location>
        <begin position="167"/>
        <end position="188"/>
    </location>
</feature>
<dbReference type="InterPro" id="IPR045979">
    <property type="entry name" value="DUF5935"/>
</dbReference>
<evidence type="ECO:0000259" key="7">
    <source>
        <dbReference type="Pfam" id="PF19358"/>
    </source>
</evidence>
<feature type="domain" description="DUF5935" evidence="7">
    <location>
        <begin position="1"/>
        <end position="193"/>
    </location>
</feature>
<dbReference type="RefSeq" id="WP_145846276.1">
    <property type="nucleotide sequence ID" value="NZ_CP042239.1"/>
</dbReference>
<evidence type="ECO:0000256" key="5">
    <source>
        <dbReference type="SAM" id="Phobius"/>
    </source>
</evidence>
<keyword evidence="4 5" id="KW-0472">Membrane</keyword>
<protein>
    <submittedName>
        <fullName evidence="8">Putative O-glycosylation ligase, exosortase A system-associated</fullName>
    </submittedName>
</protein>
<keyword evidence="3 5" id="KW-1133">Transmembrane helix</keyword>
<comment type="subcellular location">
    <subcellularLocation>
        <location evidence="1">Membrane</location>
        <topology evidence="1">Multi-pass membrane protein</topology>
    </subcellularLocation>
</comment>
<dbReference type="GO" id="GO:0016874">
    <property type="term" value="F:ligase activity"/>
    <property type="evidence" value="ECO:0007669"/>
    <property type="project" value="UniProtKB-KW"/>
</dbReference>
<gene>
    <name evidence="8" type="ORF">FPZ54_08020</name>
</gene>
<dbReference type="OrthoDB" id="9772644at2"/>
<dbReference type="KEGG" id="ssua:FPZ54_08020"/>
<dbReference type="PANTHER" id="PTHR37422">
    <property type="entry name" value="TEICHURONIC ACID BIOSYNTHESIS PROTEIN TUAE"/>
    <property type="match status" value="1"/>
</dbReference>
<dbReference type="PANTHER" id="PTHR37422:SF21">
    <property type="entry name" value="EXOQ-LIKE PROTEIN"/>
    <property type="match status" value="1"/>
</dbReference>
<dbReference type="InterPro" id="IPR007016">
    <property type="entry name" value="O-antigen_ligase-rel_domated"/>
</dbReference>
<feature type="domain" description="O-antigen ligase-related" evidence="6">
    <location>
        <begin position="208"/>
        <end position="359"/>
    </location>
</feature>
<reference evidence="8 9" key="1">
    <citation type="submission" date="2019-07" db="EMBL/GenBank/DDBJ databases">
        <title>Sphingomonas alkalisoli sp. nov., isolated from rhizosphere soil of Suaedae salsa.</title>
        <authorList>
            <person name="Zhang H."/>
            <person name="Xu L."/>
            <person name="Zhang J.-X."/>
            <person name="Sun J.-Q."/>
        </authorList>
    </citation>
    <scope>NUCLEOTIDE SEQUENCE [LARGE SCALE GENOMIC DNA]</scope>
    <source>
        <strain evidence="8 9">XS-10</strain>
    </source>
</reference>
<feature type="transmembrane region" description="Helical" evidence="5">
    <location>
        <begin position="208"/>
        <end position="236"/>
    </location>
</feature>
<feature type="transmembrane region" description="Helical" evidence="5">
    <location>
        <begin position="398"/>
        <end position="419"/>
    </location>
</feature>
<keyword evidence="2 5" id="KW-0812">Transmembrane</keyword>
<evidence type="ECO:0000313" key="8">
    <source>
        <dbReference type="EMBL" id="QDX25975.1"/>
    </source>
</evidence>
<evidence type="ECO:0000256" key="4">
    <source>
        <dbReference type="ARBA" id="ARBA00023136"/>
    </source>
</evidence>
<dbReference type="InterPro" id="IPR051533">
    <property type="entry name" value="WaaL-like"/>
</dbReference>
<dbReference type="AlphaFoldDB" id="A0A518REU7"/>
<dbReference type="GO" id="GO:0016020">
    <property type="term" value="C:membrane"/>
    <property type="evidence" value="ECO:0007669"/>
    <property type="project" value="UniProtKB-SubCell"/>
</dbReference>
<sequence length="454" mass="50655">MRDLAFIAFLGAIFALGLRRPFLFVLAYVYIDIVSPQRMSYFLLNAFPISAMAVAFAVLSWAAMDDKRDTRVAPRQGLMLALLGWCYYTTLNADFPIDAAYKWDWVWKALAFAIFLPLTLRTRLRIEALLLFMLLSVSTIIIAGGVKTALGGGGYGQLKLIVDNNSGLFEGSIISAVAICLIPLILWFTKYGTIFPPDWRVKTFGYALIFACLLMPVGTQARTGLVCAGLLAVLMLRDVKRRILYIAGAGFLAVASIPFLPASFTERMGTISSYQADASASTRIEVWKWTWDYVKTHPMGGGFEAYRQNEIKYDKVEIVGEGASRTVVRTPEIDKSRAYHSAFFEMLGEQGWPGFILWLMIHLGGILRMEVLRRRYRNVPPEQAWIAPLATALQHGHIIYLFGSLFVGIALNPFVYMLVGAQIGLDTYLARKRAEEGLQPMRKKRDTSPAPAAA</sequence>
<accession>A0A518REU7</accession>
<evidence type="ECO:0000256" key="1">
    <source>
        <dbReference type="ARBA" id="ARBA00004141"/>
    </source>
</evidence>
<dbReference type="Proteomes" id="UP000318055">
    <property type="component" value="Chromosome"/>
</dbReference>
<proteinExistence type="predicted"/>
<dbReference type="Pfam" id="PF19358">
    <property type="entry name" value="DUF5935"/>
    <property type="match status" value="1"/>
</dbReference>
<feature type="transmembrane region" description="Helical" evidence="5">
    <location>
        <begin position="76"/>
        <end position="93"/>
    </location>
</feature>
<feature type="transmembrane region" description="Helical" evidence="5">
    <location>
        <begin position="350"/>
        <end position="367"/>
    </location>
</feature>
<keyword evidence="8" id="KW-0436">Ligase</keyword>
<dbReference type="Pfam" id="PF04932">
    <property type="entry name" value="Wzy_C"/>
    <property type="match status" value="1"/>
</dbReference>
<feature type="transmembrane region" description="Helical" evidence="5">
    <location>
        <begin position="243"/>
        <end position="264"/>
    </location>
</feature>
<feature type="transmembrane region" description="Helical" evidence="5">
    <location>
        <begin position="128"/>
        <end position="146"/>
    </location>
</feature>
<evidence type="ECO:0000256" key="3">
    <source>
        <dbReference type="ARBA" id="ARBA00022989"/>
    </source>
</evidence>
<evidence type="ECO:0000256" key="2">
    <source>
        <dbReference type="ARBA" id="ARBA00022692"/>
    </source>
</evidence>
<dbReference type="EMBL" id="CP042239">
    <property type="protein sequence ID" value="QDX25975.1"/>
    <property type="molecule type" value="Genomic_DNA"/>
</dbReference>
<feature type="transmembrane region" description="Helical" evidence="5">
    <location>
        <begin position="6"/>
        <end position="30"/>
    </location>
</feature>
<organism evidence="8 9">
    <name type="scientific">Sphingomonas suaedae</name>
    <dbReference type="NCBI Taxonomy" id="2599297"/>
    <lineage>
        <taxon>Bacteria</taxon>
        <taxon>Pseudomonadati</taxon>
        <taxon>Pseudomonadota</taxon>
        <taxon>Alphaproteobacteria</taxon>
        <taxon>Sphingomonadales</taxon>
        <taxon>Sphingomonadaceae</taxon>
        <taxon>Sphingomonas</taxon>
    </lineage>
</organism>